<name>A0A8S1SZ36_9CILI</name>
<dbReference type="OrthoDB" id="300198at2759"/>
<dbReference type="EMBL" id="CAJJDO010000014">
    <property type="protein sequence ID" value="CAD8145393.1"/>
    <property type="molecule type" value="Genomic_DNA"/>
</dbReference>
<feature type="region of interest" description="Disordered" evidence="1">
    <location>
        <begin position="264"/>
        <end position="311"/>
    </location>
</feature>
<protein>
    <submittedName>
        <fullName evidence="2">Uncharacterized protein</fullName>
    </submittedName>
</protein>
<gene>
    <name evidence="2" type="ORF">PPENT_87.1.T0140220</name>
</gene>
<keyword evidence="3" id="KW-1185">Reference proteome</keyword>
<accession>A0A8S1SZ36</accession>
<dbReference type="Proteomes" id="UP000689195">
    <property type="component" value="Unassembled WGS sequence"/>
</dbReference>
<organism evidence="2 3">
    <name type="scientific">Paramecium pentaurelia</name>
    <dbReference type="NCBI Taxonomy" id="43138"/>
    <lineage>
        <taxon>Eukaryota</taxon>
        <taxon>Sar</taxon>
        <taxon>Alveolata</taxon>
        <taxon>Ciliophora</taxon>
        <taxon>Intramacronucleata</taxon>
        <taxon>Oligohymenophorea</taxon>
        <taxon>Peniculida</taxon>
        <taxon>Parameciidae</taxon>
        <taxon>Paramecium</taxon>
    </lineage>
</organism>
<evidence type="ECO:0000256" key="1">
    <source>
        <dbReference type="SAM" id="MobiDB-lite"/>
    </source>
</evidence>
<feature type="region of interest" description="Disordered" evidence="1">
    <location>
        <begin position="213"/>
        <end position="233"/>
    </location>
</feature>
<dbReference type="AlphaFoldDB" id="A0A8S1SZ36"/>
<proteinExistence type="predicted"/>
<evidence type="ECO:0000313" key="2">
    <source>
        <dbReference type="EMBL" id="CAD8145393.1"/>
    </source>
</evidence>
<sequence length="619" mass="71491">MSASVADDLSDREMIEFSEDEQLTFFFNIEQVYSEIPGVIQNYGTFAQSLQICRQLSNLIIKNSIADAQERFILRNIPINALNEIEAETKLLLNAKLNDGGIEVESCDLIEDQEPEPIFCDRWRRNRIQMMIEEETHDNDQNDEKLTTDPNKIVSKSRLYDTKKNTVRLPTTPQPQNQFESRLIQIFQEEFEDEFEDKLRNAKLYEMKKKNEIEQKKKEDKLQSQIEKKDGGTQKYTYDFDGKILLARAVKMDKLQPTNQKLKVEFKEPSKPDQQQQQPLKKGGKRDSTKMNKPSCPEQEIPNRVLQERKDATKEVIGDKALRIDKTSQFPYEVFTMNNGVKLYFEHKMKEGIKHQISDSAEHLQIKLSGSNLLSGDDAQQFASQIRLTRAEYQLITDAQTLQATKSQFMPSETIRVPDHEQQTTQQSILLKKKLGEIGKTENPQDNKQVQFNTGSNVFQPLRKEVPSQQASQTERIQLKNVRMIENLIVTGLPDTPKSSKQEVPLPQIPDGVSKNPIDIFNQQLLNQKDQGKQIGNKTTYFPPVKLQKRSLETKAYKGSLEQMYKMPRERLVAQTGRTAMNFYQSNQDGSKKITKSLSEGLMQTFYTTHSKFSDKLRQ</sequence>
<comment type="caution">
    <text evidence="2">The sequence shown here is derived from an EMBL/GenBank/DDBJ whole genome shotgun (WGS) entry which is preliminary data.</text>
</comment>
<evidence type="ECO:0000313" key="3">
    <source>
        <dbReference type="Proteomes" id="UP000689195"/>
    </source>
</evidence>
<reference evidence="2" key="1">
    <citation type="submission" date="2021-01" db="EMBL/GenBank/DDBJ databases">
        <authorList>
            <consortium name="Genoscope - CEA"/>
            <person name="William W."/>
        </authorList>
    </citation>
    <scope>NUCLEOTIDE SEQUENCE</scope>
</reference>